<feature type="region of interest" description="Disordered" evidence="1">
    <location>
        <begin position="53"/>
        <end position="83"/>
    </location>
</feature>
<feature type="signal peptide" evidence="2">
    <location>
        <begin position="1"/>
        <end position="19"/>
    </location>
</feature>
<evidence type="ECO:0000256" key="2">
    <source>
        <dbReference type="SAM" id="SignalP"/>
    </source>
</evidence>
<name>A0ABU5V2U4_9GAMM</name>
<dbReference type="Proteomes" id="UP001301653">
    <property type="component" value="Unassembled WGS sequence"/>
</dbReference>
<feature type="compositionally biased region" description="Low complexity" evidence="1">
    <location>
        <begin position="53"/>
        <end position="67"/>
    </location>
</feature>
<dbReference type="EMBL" id="JAYFUH010000082">
    <property type="protein sequence ID" value="MEA5667292.1"/>
    <property type="molecule type" value="Genomic_DNA"/>
</dbReference>
<dbReference type="RefSeq" id="WP_132862465.1">
    <property type="nucleotide sequence ID" value="NZ_JAYFUH010000082.1"/>
</dbReference>
<feature type="chain" id="PRO_5047455914" description="Secreted protein" evidence="2">
    <location>
        <begin position="20"/>
        <end position="96"/>
    </location>
</feature>
<reference evidence="3 4" key="1">
    <citation type="submission" date="2023-12" db="EMBL/GenBank/DDBJ databases">
        <title>Stenotrophomonas guangdongensis sp. nov., isolated from wilted pepper plants (Capsicum annuum).</title>
        <authorList>
            <person name="Qiu M."/>
            <person name="Li Y."/>
            <person name="Liu Q."/>
            <person name="Zhang X."/>
            <person name="Huang Y."/>
            <person name="Guo R."/>
            <person name="Hu M."/>
            <person name="Zhou J."/>
            <person name="Zhou X."/>
        </authorList>
    </citation>
    <scope>NUCLEOTIDE SEQUENCE [LARGE SCALE GENOMIC DNA]</scope>
    <source>
        <strain evidence="3 4">MH1</strain>
    </source>
</reference>
<evidence type="ECO:0000313" key="4">
    <source>
        <dbReference type="Proteomes" id="UP001301653"/>
    </source>
</evidence>
<comment type="caution">
    <text evidence="3">The sequence shown here is derived from an EMBL/GenBank/DDBJ whole genome shotgun (WGS) entry which is preliminary data.</text>
</comment>
<keyword evidence="2" id="KW-0732">Signal</keyword>
<organism evidence="3 4">
    <name type="scientific">Stenotrophomonas capsici</name>
    <dbReference type="NCBI Taxonomy" id="3110230"/>
    <lineage>
        <taxon>Bacteria</taxon>
        <taxon>Pseudomonadati</taxon>
        <taxon>Pseudomonadota</taxon>
        <taxon>Gammaproteobacteria</taxon>
        <taxon>Lysobacterales</taxon>
        <taxon>Lysobacteraceae</taxon>
        <taxon>Stenotrophomonas</taxon>
    </lineage>
</organism>
<sequence length="96" mass="9783">MRHLAHCLILLLAPVAAQASDALGGAGQGGCSYAPSEVERVAVPAASVNIATTAPAATTPPAKAKATQSAGGGSDDDILPRLRAPRWHRMLPGMFR</sequence>
<protein>
    <recommendedName>
        <fullName evidence="5">Secreted protein</fullName>
    </recommendedName>
</protein>
<gene>
    <name evidence="3" type="ORF">VA603_07065</name>
</gene>
<evidence type="ECO:0000313" key="3">
    <source>
        <dbReference type="EMBL" id="MEA5667292.1"/>
    </source>
</evidence>
<accession>A0ABU5V2U4</accession>
<proteinExistence type="predicted"/>
<evidence type="ECO:0000256" key="1">
    <source>
        <dbReference type="SAM" id="MobiDB-lite"/>
    </source>
</evidence>
<evidence type="ECO:0008006" key="5">
    <source>
        <dbReference type="Google" id="ProtNLM"/>
    </source>
</evidence>
<keyword evidence="4" id="KW-1185">Reference proteome</keyword>